<dbReference type="GO" id="GO:0003676">
    <property type="term" value="F:nucleic acid binding"/>
    <property type="evidence" value="ECO:0007669"/>
    <property type="project" value="InterPro"/>
</dbReference>
<comment type="caution">
    <text evidence="4">The sequence shown here is derived from an EMBL/GenBank/DDBJ whole genome shotgun (WGS) entry which is preliminary data.</text>
</comment>
<evidence type="ECO:0000259" key="3">
    <source>
        <dbReference type="PROSITE" id="PS50158"/>
    </source>
</evidence>
<name>A0AAE1YC22_9LAMI</name>
<keyword evidence="5" id="KW-1185">Reference proteome</keyword>
<dbReference type="EMBL" id="JACGWO010000005">
    <property type="protein sequence ID" value="KAK4427510.1"/>
    <property type="molecule type" value="Genomic_DNA"/>
</dbReference>
<dbReference type="Proteomes" id="UP001293254">
    <property type="component" value="Unassembled WGS sequence"/>
</dbReference>
<dbReference type="AlphaFoldDB" id="A0AAE1YC22"/>
<evidence type="ECO:0000313" key="4">
    <source>
        <dbReference type="EMBL" id="KAK4427510.1"/>
    </source>
</evidence>
<sequence length="173" mass="19110">MWVNAASGGSFMNKTVRDGYSLIEVMAQNQYGWSNESLVPKMSPSRSSVDALTLLADTVDALAQKVDQLDMNAFSANNMSCLICGGIGHLAVDCQSGNSCHEDPARASERGRRSQPPPRTSADYDKLHTSISFMKAELQSQHALLGSMQRMIQTIYDWHLQQGHFLPPSQYTR</sequence>
<keyword evidence="1" id="KW-0862">Zinc</keyword>
<evidence type="ECO:0000313" key="5">
    <source>
        <dbReference type="Proteomes" id="UP001293254"/>
    </source>
</evidence>
<feature type="region of interest" description="Disordered" evidence="2">
    <location>
        <begin position="98"/>
        <end position="125"/>
    </location>
</feature>
<feature type="domain" description="CCHC-type" evidence="3">
    <location>
        <begin position="81"/>
        <end position="96"/>
    </location>
</feature>
<feature type="compositionally biased region" description="Basic and acidic residues" evidence="2">
    <location>
        <begin position="100"/>
        <end position="112"/>
    </location>
</feature>
<reference evidence="4" key="1">
    <citation type="submission" date="2020-06" db="EMBL/GenBank/DDBJ databases">
        <authorList>
            <person name="Li T."/>
            <person name="Hu X."/>
            <person name="Zhang T."/>
            <person name="Song X."/>
            <person name="Zhang H."/>
            <person name="Dai N."/>
            <person name="Sheng W."/>
            <person name="Hou X."/>
            <person name="Wei L."/>
        </authorList>
    </citation>
    <scope>NUCLEOTIDE SEQUENCE</scope>
    <source>
        <strain evidence="4">3651</strain>
        <tissue evidence="4">Leaf</tissue>
    </source>
</reference>
<accession>A0AAE1YC22</accession>
<dbReference type="InterPro" id="IPR001878">
    <property type="entry name" value="Znf_CCHC"/>
</dbReference>
<dbReference type="SUPFAM" id="SSF57756">
    <property type="entry name" value="Retrovirus zinc finger-like domains"/>
    <property type="match status" value="1"/>
</dbReference>
<gene>
    <name evidence="4" type="ORF">Salat_1519900</name>
</gene>
<keyword evidence="1" id="KW-0479">Metal-binding</keyword>
<dbReference type="GO" id="GO:0008270">
    <property type="term" value="F:zinc ion binding"/>
    <property type="evidence" value="ECO:0007669"/>
    <property type="project" value="UniProtKB-KW"/>
</dbReference>
<proteinExistence type="predicted"/>
<evidence type="ECO:0000256" key="2">
    <source>
        <dbReference type="SAM" id="MobiDB-lite"/>
    </source>
</evidence>
<keyword evidence="1" id="KW-0863">Zinc-finger</keyword>
<dbReference type="PROSITE" id="PS50158">
    <property type="entry name" value="ZF_CCHC"/>
    <property type="match status" value="1"/>
</dbReference>
<evidence type="ECO:0000256" key="1">
    <source>
        <dbReference type="PROSITE-ProRule" id="PRU00047"/>
    </source>
</evidence>
<organism evidence="4 5">
    <name type="scientific">Sesamum alatum</name>
    <dbReference type="NCBI Taxonomy" id="300844"/>
    <lineage>
        <taxon>Eukaryota</taxon>
        <taxon>Viridiplantae</taxon>
        <taxon>Streptophyta</taxon>
        <taxon>Embryophyta</taxon>
        <taxon>Tracheophyta</taxon>
        <taxon>Spermatophyta</taxon>
        <taxon>Magnoliopsida</taxon>
        <taxon>eudicotyledons</taxon>
        <taxon>Gunneridae</taxon>
        <taxon>Pentapetalae</taxon>
        <taxon>asterids</taxon>
        <taxon>lamiids</taxon>
        <taxon>Lamiales</taxon>
        <taxon>Pedaliaceae</taxon>
        <taxon>Sesamum</taxon>
    </lineage>
</organism>
<dbReference type="InterPro" id="IPR036875">
    <property type="entry name" value="Znf_CCHC_sf"/>
</dbReference>
<reference evidence="4" key="2">
    <citation type="journal article" date="2024" name="Plant">
        <title>Genomic evolution and insights into agronomic trait innovations of Sesamum species.</title>
        <authorList>
            <person name="Miao H."/>
            <person name="Wang L."/>
            <person name="Qu L."/>
            <person name="Liu H."/>
            <person name="Sun Y."/>
            <person name="Le M."/>
            <person name="Wang Q."/>
            <person name="Wei S."/>
            <person name="Zheng Y."/>
            <person name="Lin W."/>
            <person name="Duan Y."/>
            <person name="Cao H."/>
            <person name="Xiong S."/>
            <person name="Wang X."/>
            <person name="Wei L."/>
            <person name="Li C."/>
            <person name="Ma Q."/>
            <person name="Ju M."/>
            <person name="Zhao R."/>
            <person name="Li G."/>
            <person name="Mu C."/>
            <person name="Tian Q."/>
            <person name="Mei H."/>
            <person name="Zhang T."/>
            <person name="Gao T."/>
            <person name="Zhang H."/>
        </authorList>
    </citation>
    <scope>NUCLEOTIDE SEQUENCE</scope>
    <source>
        <strain evidence="4">3651</strain>
    </source>
</reference>
<protein>
    <recommendedName>
        <fullName evidence="3">CCHC-type domain-containing protein</fullName>
    </recommendedName>
</protein>